<evidence type="ECO:0000259" key="20">
    <source>
        <dbReference type="Pfam" id="PF25087"/>
    </source>
</evidence>
<evidence type="ECO:0000256" key="8">
    <source>
        <dbReference type="ARBA" id="ARBA00022737"/>
    </source>
</evidence>
<comment type="subunit">
    <text evidence="18">Homotrimer.</text>
</comment>
<dbReference type="GO" id="GO:0000902">
    <property type="term" value="P:cell morphogenesis"/>
    <property type="evidence" value="ECO:0007669"/>
    <property type="project" value="UniProtKB-UniRule"/>
</dbReference>
<dbReference type="SUPFAM" id="SSF51161">
    <property type="entry name" value="Trimeric LpxA-like enzymes"/>
    <property type="match status" value="1"/>
</dbReference>
<feature type="binding site" evidence="18">
    <location>
        <position position="143"/>
    </location>
    <ligand>
        <name>UDP-N-acetyl-alpha-D-glucosamine</name>
        <dbReference type="ChEBI" id="CHEBI:57705"/>
    </ligand>
</feature>
<dbReference type="InterPro" id="IPR029044">
    <property type="entry name" value="Nucleotide-diphossugar_trans"/>
</dbReference>
<evidence type="ECO:0000256" key="3">
    <source>
        <dbReference type="ARBA" id="ARBA00007947"/>
    </source>
</evidence>
<evidence type="ECO:0000256" key="7">
    <source>
        <dbReference type="ARBA" id="ARBA00022723"/>
    </source>
</evidence>
<dbReference type="InterPro" id="IPR011004">
    <property type="entry name" value="Trimer_LpxA-like_sf"/>
</dbReference>
<comment type="subcellular location">
    <subcellularLocation>
        <location evidence="1 18">Cytoplasm</location>
    </subcellularLocation>
</comment>
<dbReference type="EC" id="2.7.7.23" evidence="18"/>
<feature type="binding site" evidence="18">
    <location>
        <position position="428"/>
    </location>
    <ligand>
        <name>acetyl-CoA</name>
        <dbReference type="ChEBI" id="CHEBI:57288"/>
    </ligand>
</feature>
<keyword evidence="7 18" id="KW-0479">Metal-binding</keyword>
<keyword evidence="22" id="KW-1185">Reference proteome</keyword>
<dbReference type="GO" id="GO:0003977">
    <property type="term" value="F:UDP-N-acetylglucosamine diphosphorylase activity"/>
    <property type="evidence" value="ECO:0007669"/>
    <property type="project" value="UniProtKB-UniRule"/>
</dbReference>
<keyword evidence="10 18" id="KW-0133">Cell shape</keyword>
<dbReference type="GO" id="GO:0071555">
    <property type="term" value="P:cell wall organization"/>
    <property type="evidence" value="ECO:0007669"/>
    <property type="project" value="UniProtKB-KW"/>
</dbReference>
<dbReference type="HAMAP" id="MF_01631">
    <property type="entry name" value="GlmU"/>
    <property type="match status" value="1"/>
</dbReference>
<dbReference type="PANTHER" id="PTHR43584:SF3">
    <property type="entry name" value="BIFUNCTIONAL PROTEIN GLMU"/>
    <property type="match status" value="1"/>
</dbReference>
<comment type="similarity">
    <text evidence="2 18">In the C-terminal section; belongs to the transferase hexapeptide repeat family.</text>
</comment>
<reference evidence="21 22" key="1">
    <citation type="submission" date="2019-11" db="EMBL/GenBank/DDBJ databases">
        <authorList>
            <person name="Zhang X.Y."/>
        </authorList>
    </citation>
    <scope>NUCLEOTIDE SEQUENCE [LARGE SCALE GENOMIC DNA]</scope>
    <source>
        <strain evidence="21 22">C176</strain>
    </source>
</reference>
<evidence type="ECO:0000256" key="13">
    <source>
        <dbReference type="ARBA" id="ARBA00023315"/>
    </source>
</evidence>
<evidence type="ECO:0000313" key="21">
    <source>
        <dbReference type="EMBL" id="MRH78423.1"/>
    </source>
</evidence>
<evidence type="ECO:0000259" key="19">
    <source>
        <dbReference type="Pfam" id="PF12804"/>
    </source>
</evidence>
<feature type="binding site" evidence="18">
    <location>
        <begin position="85"/>
        <end position="86"/>
    </location>
    <ligand>
        <name>UDP-N-acetyl-alpha-D-glucosamine</name>
        <dbReference type="ChEBI" id="CHEBI:57705"/>
    </ligand>
</feature>
<dbReference type="InterPro" id="IPR018357">
    <property type="entry name" value="Hexapep_transf_CS"/>
</dbReference>
<dbReference type="Pfam" id="PF12804">
    <property type="entry name" value="NTP_transf_3"/>
    <property type="match status" value="1"/>
</dbReference>
<dbReference type="Proteomes" id="UP000433788">
    <property type="component" value="Unassembled WGS sequence"/>
</dbReference>
<keyword evidence="12 18" id="KW-0511">Multifunctional enzyme</keyword>
<evidence type="ECO:0000256" key="16">
    <source>
        <dbReference type="ARBA" id="ARBA00048493"/>
    </source>
</evidence>
<dbReference type="GO" id="GO:0008360">
    <property type="term" value="P:regulation of cell shape"/>
    <property type="evidence" value="ECO:0007669"/>
    <property type="project" value="UniProtKB-KW"/>
</dbReference>
<evidence type="ECO:0000256" key="12">
    <source>
        <dbReference type="ARBA" id="ARBA00023268"/>
    </source>
</evidence>
<dbReference type="GO" id="GO:0005737">
    <property type="term" value="C:cytoplasm"/>
    <property type="evidence" value="ECO:0007669"/>
    <property type="project" value="UniProtKB-SubCell"/>
</dbReference>
<dbReference type="EMBL" id="WJPP01000003">
    <property type="protein sequence ID" value="MRH78423.1"/>
    <property type="molecule type" value="Genomic_DNA"/>
</dbReference>
<feature type="binding site" evidence="18">
    <location>
        <position position="173"/>
    </location>
    <ligand>
        <name>UDP-N-acetyl-alpha-D-glucosamine</name>
        <dbReference type="ChEBI" id="CHEBI:57705"/>
    </ligand>
</feature>
<feature type="binding site" evidence="18">
    <location>
        <begin position="391"/>
        <end position="392"/>
    </location>
    <ligand>
        <name>acetyl-CoA</name>
        <dbReference type="ChEBI" id="CHEBI:57288"/>
    </ligand>
</feature>
<feature type="binding site" evidence="18">
    <location>
        <position position="338"/>
    </location>
    <ligand>
        <name>UDP-N-acetyl-alpha-D-glucosamine</name>
        <dbReference type="ChEBI" id="CHEBI:57705"/>
    </ligand>
</feature>
<sequence>MRSATPKVLHPIAGKPMLAHVLSAATALKGPNPDIHNLDIHIVYGHAGDQVRAAMGVSDAAVGVSDMVEWKNVPVNWVHQAEQLGTGHAVAQALPGIPDTHTVLVLCADVPLITPGTLTRLINAANPNGALLTVCLENPHGYGRVIRDTHSSVRGIVEEKDATEAQRQMKEINTGVMCLPASSLKTWLSQLDTDNAQGEYYLTDCVAMAHQEGKALSSVCITDPVEVQGVNDRAQLALVERAYQRRQAESLMREHGLALADPNRFDLRGHLSVGKDCFVDVDVIIEGNVTLGDGVRIGPFCRIQDTHIDSASQIHAHCDIQDTHISSNCSVGPFARLRPGTKLDQNARIGNFVETKKVTVGEGSKINHLSYIGDATLGVGVNVGAGTITCNYDGKRKYDTHIDDHAFIGSNTALVAPITIGKRATIGAGSTLRESVPPDTLAVGNKDTHLVHNWRARSKPSKSD</sequence>
<dbReference type="Pfam" id="PF25087">
    <property type="entry name" value="GMPPB_C"/>
    <property type="match status" value="1"/>
</dbReference>
<dbReference type="InterPro" id="IPR025877">
    <property type="entry name" value="MobA-like_NTP_Trfase"/>
</dbReference>
<feature type="binding site" evidence="18">
    <location>
        <position position="371"/>
    </location>
    <ligand>
        <name>UDP-N-acetyl-alpha-D-glucosamine</name>
        <dbReference type="ChEBI" id="CHEBI:57705"/>
    </ligand>
</feature>
<keyword evidence="5 18" id="KW-0808">Transferase</keyword>
<dbReference type="InterPro" id="IPR050065">
    <property type="entry name" value="GlmU-like"/>
</dbReference>
<feature type="binding site" evidence="18">
    <location>
        <position position="231"/>
    </location>
    <ligand>
        <name>Mg(2+)</name>
        <dbReference type="ChEBI" id="CHEBI:18420"/>
    </ligand>
</feature>
<dbReference type="GO" id="GO:0016020">
    <property type="term" value="C:membrane"/>
    <property type="evidence" value="ECO:0007669"/>
    <property type="project" value="GOC"/>
</dbReference>
<evidence type="ECO:0000256" key="1">
    <source>
        <dbReference type="ARBA" id="ARBA00004496"/>
    </source>
</evidence>
<dbReference type="SUPFAM" id="SSF53448">
    <property type="entry name" value="Nucleotide-diphospho-sugar transferases"/>
    <property type="match status" value="1"/>
</dbReference>
<name>A0A6N7QSQ0_9GAMM</name>
<dbReference type="GO" id="GO:0009245">
    <property type="term" value="P:lipid A biosynthetic process"/>
    <property type="evidence" value="ECO:0007669"/>
    <property type="project" value="UniProtKB-UniRule"/>
</dbReference>
<protein>
    <recommendedName>
        <fullName evidence="18">Bifunctional protein GlmU</fullName>
    </recommendedName>
    <domain>
        <recommendedName>
            <fullName evidence="18">UDP-N-acetylglucosamine pyrophosphorylase</fullName>
            <ecNumber evidence="18">2.7.7.23</ecNumber>
        </recommendedName>
        <alternativeName>
            <fullName evidence="18">N-acetylglucosamine-1-phosphate uridyltransferase</fullName>
        </alternativeName>
    </domain>
    <domain>
        <recommendedName>
            <fullName evidence="18">Glucosamine-1-phosphate N-acetyltransferase</fullName>
            <ecNumber evidence="18">2.3.1.157</ecNumber>
        </recommendedName>
    </domain>
</protein>
<feature type="binding site" evidence="18">
    <location>
        <position position="109"/>
    </location>
    <ligand>
        <name>Mg(2+)</name>
        <dbReference type="ChEBI" id="CHEBI:18420"/>
    </ligand>
</feature>
<feature type="domain" description="Mannose-1-phosphate guanyltransferase C-terminal" evidence="20">
    <location>
        <begin position="269"/>
        <end position="338"/>
    </location>
</feature>
<dbReference type="InterPro" id="IPR038009">
    <property type="entry name" value="GlmU_C_LbH"/>
</dbReference>
<dbReference type="GO" id="GO:0009252">
    <property type="term" value="P:peptidoglycan biosynthetic process"/>
    <property type="evidence" value="ECO:0007669"/>
    <property type="project" value="UniProtKB-UniRule"/>
</dbReference>
<evidence type="ECO:0000256" key="18">
    <source>
        <dbReference type="HAMAP-Rule" id="MF_01631"/>
    </source>
</evidence>
<accession>A0A6N7QSQ0</accession>
<feature type="domain" description="MobA-like NTP transferase" evidence="19">
    <location>
        <begin position="4"/>
        <end position="135"/>
    </location>
</feature>
<dbReference type="GO" id="GO:0019134">
    <property type="term" value="F:glucosamine-1-phosphate N-acetyltransferase activity"/>
    <property type="evidence" value="ECO:0007669"/>
    <property type="project" value="UniProtKB-UniRule"/>
</dbReference>
<comment type="function">
    <text evidence="17 18">Catalyzes the last two sequential reactions in the de novo biosynthetic pathway for UDP-N-acetylglucosamine (UDP-GlcNAc). The C-terminal domain catalyzes the transfer of acetyl group from acetyl coenzyme A to glucosamine-1-phosphate (GlcN-1-P) to produce N-acetylglucosamine-1-phosphate (GlcNAc-1-P), which is converted into UDP-GlcNAc by the transfer of uridine 5-monophosphate (from uridine 5-triphosphate), a reaction catalyzed by the N-terminal domain.</text>
</comment>
<evidence type="ECO:0000256" key="14">
    <source>
        <dbReference type="ARBA" id="ARBA00023316"/>
    </source>
</evidence>
<feature type="active site" description="Proton acceptor" evidence="18">
    <location>
        <position position="368"/>
    </location>
</feature>
<dbReference type="EC" id="2.3.1.157" evidence="18"/>
<comment type="similarity">
    <text evidence="3 18">In the N-terminal section; belongs to the N-acetylglucosamine-1-phosphate uridyltransferase family.</text>
</comment>
<evidence type="ECO:0000256" key="2">
    <source>
        <dbReference type="ARBA" id="ARBA00007707"/>
    </source>
</evidence>
<comment type="caution">
    <text evidence="21">The sequence shown here is derived from an EMBL/GenBank/DDBJ whole genome shotgun (WGS) entry which is preliminary data.</text>
</comment>
<organism evidence="21 22">
    <name type="scientific">Spiribacter salilacus</name>
    <dbReference type="NCBI Taxonomy" id="2664894"/>
    <lineage>
        <taxon>Bacteria</taxon>
        <taxon>Pseudomonadati</taxon>
        <taxon>Pseudomonadota</taxon>
        <taxon>Gammaproteobacteria</taxon>
        <taxon>Chromatiales</taxon>
        <taxon>Ectothiorhodospiraceae</taxon>
        <taxon>Spiribacter</taxon>
    </lineage>
</organism>
<keyword evidence="8 18" id="KW-0677">Repeat</keyword>
<comment type="pathway">
    <text evidence="18">Bacterial outer membrane biogenesis; LPS lipid A biosynthesis.</text>
</comment>
<feature type="binding site" evidence="18">
    <location>
        <position position="231"/>
    </location>
    <ligand>
        <name>UDP-N-acetyl-alpha-D-glucosamine</name>
        <dbReference type="ChEBI" id="CHEBI:57705"/>
    </ligand>
</feature>
<evidence type="ECO:0000256" key="4">
    <source>
        <dbReference type="ARBA" id="ARBA00022490"/>
    </source>
</evidence>
<evidence type="ECO:0000256" key="11">
    <source>
        <dbReference type="ARBA" id="ARBA00022984"/>
    </source>
</evidence>
<evidence type="ECO:0000256" key="17">
    <source>
        <dbReference type="ARBA" id="ARBA00049628"/>
    </source>
</evidence>
<keyword evidence="13 18" id="KW-0012">Acyltransferase</keyword>
<comment type="cofactor">
    <cofactor evidence="18">
        <name>Mg(2+)</name>
        <dbReference type="ChEBI" id="CHEBI:18420"/>
    </cofactor>
    <text evidence="18">Binds 1 Mg(2+) ion per subunit.</text>
</comment>
<keyword evidence="14 18" id="KW-0961">Cell wall biogenesis/degradation</keyword>
<comment type="catalytic activity">
    <reaction evidence="16 18">
        <text>N-acetyl-alpha-D-glucosamine 1-phosphate + UTP + H(+) = UDP-N-acetyl-alpha-D-glucosamine + diphosphate</text>
        <dbReference type="Rhea" id="RHEA:13509"/>
        <dbReference type="ChEBI" id="CHEBI:15378"/>
        <dbReference type="ChEBI" id="CHEBI:33019"/>
        <dbReference type="ChEBI" id="CHEBI:46398"/>
        <dbReference type="ChEBI" id="CHEBI:57705"/>
        <dbReference type="ChEBI" id="CHEBI:57776"/>
        <dbReference type="EC" id="2.7.7.23"/>
    </reaction>
</comment>
<feature type="binding site" evidence="18">
    <location>
        <position position="7"/>
    </location>
    <ligand>
        <name>UDP-N-acetyl-alpha-D-glucosamine</name>
        <dbReference type="ChEBI" id="CHEBI:57705"/>
    </ligand>
</feature>
<dbReference type="Gene3D" id="2.160.10.10">
    <property type="entry name" value="Hexapeptide repeat proteins"/>
    <property type="match status" value="1"/>
</dbReference>
<dbReference type="PANTHER" id="PTHR43584">
    <property type="entry name" value="NUCLEOTIDYL TRANSFERASE"/>
    <property type="match status" value="1"/>
</dbReference>
<feature type="binding site" evidence="18">
    <location>
        <position position="80"/>
    </location>
    <ligand>
        <name>UDP-N-acetyl-alpha-D-glucosamine</name>
        <dbReference type="ChEBI" id="CHEBI:57705"/>
    </ligand>
</feature>
<gene>
    <name evidence="18 21" type="primary">glmU</name>
    <name evidence="21" type="ORF">GH984_06850</name>
</gene>
<evidence type="ECO:0000256" key="5">
    <source>
        <dbReference type="ARBA" id="ARBA00022679"/>
    </source>
</evidence>
<feature type="binding site" evidence="18">
    <location>
        <position position="356"/>
    </location>
    <ligand>
        <name>UDP-N-acetyl-alpha-D-glucosamine</name>
        <dbReference type="ChEBI" id="CHEBI:57705"/>
    </ligand>
</feature>
<dbReference type="Gene3D" id="3.90.550.10">
    <property type="entry name" value="Spore Coat Polysaccharide Biosynthesis Protein SpsA, Chain A"/>
    <property type="match status" value="1"/>
</dbReference>
<feature type="binding site" evidence="18">
    <location>
        <position position="410"/>
    </location>
    <ligand>
        <name>acetyl-CoA</name>
        <dbReference type="ChEBI" id="CHEBI:57288"/>
    </ligand>
</feature>
<comment type="catalytic activity">
    <reaction evidence="15 18">
        <text>alpha-D-glucosamine 1-phosphate + acetyl-CoA = N-acetyl-alpha-D-glucosamine 1-phosphate + CoA + H(+)</text>
        <dbReference type="Rhea" id="RHEA:13725"/>
        <dbReference type="ChEBI" id="CHEBI:15378"/>
        <dbReference type="ChEBI" id="CHEBI:57287"/>
        <dbReference type="ChEBI" id="CHEBI:57288"/>
        <dbReference type="ChEBI" id="CHEBI:57776"/>
        <dbReference type="ChEBI" id="CHEBI:58516"/>
        <dbReference type="EC" id="2.3.1.157"/>
    </reaction>
</comment>
<keyword evidence="9 18" id="KW-0460">Magnesium</keyword>
<dbReference type="NCBIfam" id="TIGR01173">
    <property type="entry name" value="glmU"/>
    <property type="match status" value="1"/>
</dbReference>
<feature type="binding site" evidence="18">
    <location>
        <position position="158"/>
    </location>
    <ligand>
        <name>UDP-N-acetyl-alpha-D-glucosamine</name>
        <dbReference type="ChEBI" id="CHEBI:57705"/>
    </ligand>
</feature>
<evidence type="ECO:0000313" key="22">
    <source>
        <dbReference type="Proteomes" id="UP000433788"/>
    </source>
</evidence>
<dbReference type="InterPro" id="IPR005882">
    <property type="entry name" value="Bifunctional_GlmU"/>
</dbReference>
<keyword evidence="11 18" id="KW-0573">Peptidoglycan synthesis</keyword>
<dbReference type="CDD" id="cd02540">
    <property type="entry name" value="GT2_GlmU_N_bac"/>
    <property type="match status" value="1"/>
</dbReference>
<keyword evidence="4 18" id="KW-0963">Cytoplasm</keyword>
<dbReference type="UniPathway" id="UPA00113">
    <property type="reaction ID" value="UER00532"/>
</dbReference>
<keyword evidence="6 18" id="KW-0548">Nucleotidyltransferase</keyword>
<dbReference type="Pfam" id="PF00132">
    <property type="entry name" value="Hexapep"/>
    <property type="match status" value="1"/>
</dbReference>
<dbReference type="GO" id="GO:0006048">
    <property type="term" value="P:UDP-N-acetylglucosamine biosynthetic process"/>
    <property type="evidence" value="ECO:0007669"/>
    <property type="project" value="UniProtKB-UniPathway"/>
</dbReference>
<feature type="binding site" evidence="18">
    <location>
        <position position="382"/>
    </location>
    <ligand>
        <name>UDP-N-acetyl-alpha-D-glucosamine</name>
        <dbReference type="ChEBI" id="CHEBI:57705"/>
    </ligand>
</feature>
<feature type="region of interest" description="N-acetyltransferase" evidence="18">
    <location>
        <begin position="256"/>
        <end position="464"/>
    </location>
</feature>
<evidence type="ECO:0000256" key="6">
    <source>
        <dbReference type="ARBA" id="ARBA00022695"/>
    </source>
</evidence>
<proteinExistence type="inferred from homology"/>
<comment type="pathway">
    <text evidence="18">Nucleotide-sugar biosynthesis; UDP-N-acetyl-alpha-D-glucosamine biosynthesis; N-acetyl-alpha-D-glucosamine 1-phosphate from alpha-D-glucosamine 6-phosphate (route II): step 2/2.</text>
</comment>
<dbReference type="UniPathway" id="UPA00973"/>
<comment type="caution">
    <text evidence="18">Lacks conserved residue(s) required for the propagation of feature annotation.</text>
</comment>
<evidence type="ECO:0000256" key="9">
    <source>
        <dbReference type="ARBA" id="ARBA00022842"/>
    </source>
</evidence>
<dbReference type="InterPro" id="IPR001451">
    <property type="entry name" value="Hexapep"/>
</dbReference>
<dbReference type="InterPro" id="IPR056729">
    <property type="entry name" value="GMPPB_C"/>
</dbReference>
<dbReference type="AlphaFoldDB" id="A0A6N7QSQ0"/>
<evidence type="ECO:0000256" key="15">
    <source>
        <dbReference type="ARBA" id="ARBA00048247"/>
    </source>
</evidence>
<feature type="region of interest" description="Pyrophosphorylase" evidence="18">
    <location>
        <begin position="1"/>
        <end position="233"/>
    </location>
</feature>
<dbReference type="GO" id="GO:0000287">
    <property type="term" value="F:magnesium ion binding"/>
    <property type="evidence" value="ECO:0007669"/>
    <property type="project" value="UniProtKB-UniRule"/>
</dbReference>
<feature type="binding site" evidence="18">
    <location>
        <position position="385"/>
    </location>
    <ligand>
        <name>acetyl-CoA</name>
        <dbReference type="ChEBI" id="CHEBI:57288"/>
    </ligand>
</feature>
<dbReference type="CDD" id="cd03353">
    <property type="entry name" value="LbH_GlmU_C"/>
    <property type="match status" value="1"/>
</dbReference>
<comment type="pathway">
    <text evidence="18">Nucleotide-sugar biosynthesis; UDP-N-acetyl-alpha-D-glucosamine biosynthesis; UDP-N-acetyl-alpha-D-glucosamine from N-acetyl-alpha-D-glucosamine 1-phosphate: step 1/1.</text>
</comment>
<dbReference type="PROSITE" id="PS00101">
    <property type="entry name" value="HEXAPEP_TRANSFERASES"/>
    <property type="match status" value="1"/>
</dbReference>
<feature type="region of interest" description="Linker" evidence="18">
    <location>
        <begin position="234"/>
        <end position="254"/>
    </location>
</feature>
<evidence type="ECO:0000256" key="10">
    <source>
        <dbReference type="ARBA" id="ARBA00022960"/>
    </source>
</evidence>